<organism evidence="3 4">
    <name type="scientific">Chryseobacterium takakiae</name>
    <dbReference type="NCBI Taxonomy" id="1302685"/>
    <lineage>
        <taxon>Bacteria</taxon>
        <taxon>Pseudomonadati</taxon>
        <taxon>Bacteroidota</taxon>
        <taxon>Flavobacteriia</taxon>
        <taxon>Flavobacteriales</taxon>
        <taxon>Weeksellaceae</taxon>
        <taxon>Chryseobacterium group</taxon>
        <taxon>Chryseobacterium</taxon>
    </lineage>
</organism>
<dbReference type="OrthoDB" id="292264at2"/>
<evidence type="ECO:0008006" key="5">
    <source>
        <dbReference type="Google" id="ProtNLM"/>
    </source>
</evidence>
<evidence type="ECO:0000256" key="1">
    <source>
        <dbReference type="ARBA" id="ARBA00022741"/>
    </source>
</evidence>
<dbReference type="InterPro" id="IPR009001">
    <property type="entry name" value="Transl_elong_EF1A/Init_IF2_C"/>
</dbReference>
<accession>A0A1M4ZFG6</accession>
<keyword evidence="1" id="KW-0547">Nucleotide-binding</keyword>
<dbReference type="STRING" id="1302685.SAMN05444408_11010"/>
<sequence length="104" mass="11494">MKKRPHFKALMTYKTTEDGGIVTPVSSGFRASLKFPFDTRLYMASQTFSETELVFPGDVISAEITMINDGTPSDKFYEGMDFEFEDQSGTIGSGVITTVYPVQG</sequence>
<dbReference type="EMBL" id="FQVO01000010">
    <property type="protein sequence ID" value="SHF16705.1"/>
    <property type="molecule type" value="Genomic_DNA"/>
</dbReference>
<evidence type="ECO:0000256" key="2">
    <source>
        <dbReference type="ARBA" id="ARBA00023134"/>
    </source>
</evidence>
<keyword evidence="4" id="KW-1185">Reference proteome</keyword>
<name>A0A1M4ZFG6_9FLAO</name>
<evidence type="ECO:0000313" key="3">
    <source>
        <dbReference type="EMBL" id="SHF16705.1"/>
    </source>
</evidence>
<keyword evidence="2" id="KW-0342">GTP-binding</keyword>
<dbReference type="GO" id="GO:0005525">
    <property type="term" value="F:GTP binding"/>
    <property type="evidence" value="ECO:0007669"/>
    <property type="project" value="UniProtKB-KW"/>
</dbReference>
<dbReference type="AlphaFoldDB" id="A0A1M4ZFG6"/>
<protein>
    <recommendedName>
        <fullName evidence="5">Elongation factor Tu</fullName>
    </recommendedName>
</protein>
<proteinExistence type="predicted"/>
<gene>
    <name evidence="3" type="ORF">SAMN05444408_11010</name>
</gene>
<dbReference type="RefSeq" id="WP_143149908.1">
    <property type="nucleotide sequence ID" value="NZ_FQVO01000010.1"/>
</dbReference>
<dbReference type="Gene3D" id="2.40.30.10">
    <property type="entry name" value="Translation factors"/>
    <property type="match status" value="1"/>
</dbReference>
<reference evidence="4" key="1">
    <citation type="submission" date="2016-11" db="EMBL/GenBank/DDBJ databases">
        <authorList>
            <person name="Varghese N."/>
            <person name="Submissions S."/>
        </authorList>
    </citation>
    <scope>NUCLEOTIDE SEQUENCE [LARGE SCALE GENOMIC DNA]</scope>
    <source>
        <strain evidence="4">DSM 26898</strain>
    </source>
</reference>
<dbReference type="Proteomes" id="UP000184236">
    <property type="component" value="Unassembled WGS sequence"/>
</dbReference>
<dbReference type="SUPFAM" id="SSF50465">
    <property type="entry name" value="EF-Tu/eEF-1alpha/eIF2-gamma C-terminal domain"/>
    <property type="match status" value="1"/>
</dbReference>
<evidence type="ECO:0000313" key="4">
    <source>
        <dbReference type="Proteomes" id="UP000184236"/>
    </source>
</evidence>